<dbReference type="Proteomes" id="UP000294853">
    <property type="component" value="Chromosome"/>
</dbReference>
<dbReference type="RefSeq" id="WP_135267642.1">
    <property type="nucleotide sequence ID" value="NZ_CP038436.1"/>
</dbReference>
<dbReference type="KEGG" id="nsn:EXE58_09435"/>
<gene>
    <name evidence="1" type="ORF">EXE58_09435</name>
</gene>
<proteinExistence type="predicted"/>
<dbReference type="AlphaFoldDB" id="A0A4P7IIE7"/>
<keyword evidence="2" id="KW-1185">Reference proteome</keyword>
<dbReference type="EMBL" id="CP038436">
    <property type="protein sequence ID" value="QBX55651.1"/>
    <property type="molecule type" value="Genomic_DNA"/>
</dbReference>
<name>A0A4P7IIE7_9ACTN</name>
<evidence type="ECO:0000313" key="1">
    <source>
        <dbReference type="EMBL" id="QBX55651.1"/>
    </source>
</evidence>
<evidence type="ECO:0000313" key="2">
    <source>
        <dbReference type="Proteomes" id="UP000294853"/>
    </source>
</evidence>
<sequence length="95" mass="9455">MTLRLTAGTAEAVAAQHDTAASKIDGSATGAPSALDAGIGTSYLSEIIAAVSQTAGEIAALNGGIAAQVRDAADDLGETEQQVGADFREMNGHLQ</sequence>
<organism evidence="1 2">
    <name type="scientific">Nocardioides seonyuensis</name>
    <dbReference type="NCBI Taxonomy" id="2518371"/>
    <lineage>
        <taxon>Bacteria</taxon>
        <taxon>Bacillati</taxon>
        <taxon>Actinomycetota</taxon>
        <taxon>Actinomycetes</taxon>
        <taxon>Propionibacteriales</taxon>
        <taxon>Nocardioidaceae</taxon>
        <taxon>Nocardioides</taxon>
    </lineage>
</organism>
<protein>
    <recommendedName>
        <fullName evidence="3">ESX-1 secretion-associated protein</fullName>
    </recommendedName>
</protein>
<accession>A0A4P7IIE7</accession>
<reference evidence="1 2" key="1">
    <citation type="submission" date="2019-03" db="EMBL/GenBank/DDBJ databases">
        <title>Three New Species of Nocardioides, Nocardioides euryhalodurans sp. nov., Nocardioides seonyuensis sp. nov. and Nocardioides eburneoflavus sp. nov. Iolated from Soil.</title>
        <authorList>
            <person name="Roh S.G."/>
            <person name="Lee C."/>
            <person name="Kim M.-K."/>
            <person name="Kim S.B."/>
        </authorList>
    </citation>
    <scope>NUCLEOTIDE SEQUENCE [LARGE SCALE GENOMIC DNA]</scope>
    <source>
        <strain evidence="1 2">MMS17-SY207-3</strain>
    </source>
</reference>
<evidence type="ECO:0008006" key="3">
    <source>
        <dbReference type="Google" id="ProtNLM"/>
    </source>
</evidence>
<dbReference type="OrthoDB" id="3789937at2"/>